<feature type="domain" description="PHD-type" evidence="11">
    <location>
        <begin position="73"/>
        <end position="195"/>
    </location>
</feature>
<dbReference type="Gene3D" id="3.30.40.10">
    <property type="entry name" value="Zinc/RING finger domain, C3HC4 (zinc finger)"/>
    <property type="match status" value="1"/>
</dbReference>
<evidence type="ECO:0000256" key="7">
    <source>
        <dbReference type="ARBA" id="ARBA00023204"/>
    </source>
</evidence>
<evidence type="ECO:0000259" key="11">
    <source>
        <dbReference type="PROSITE" id="PS51805"/>
    </source>
</evidence>
<keyword evidence="2" id="KW-0479">Metal-binding</keyword>
<keyword evidence="8" id="KW-0539">Nucleus</keyword>
<dbReference type="GO" id="GO:0008270">
    <property type="term" value="F:zinc ion binding"/>
    <property type="evidence" value="ECO:0007669"/>
    <property type="project" value="UniProtKB-KW"/>
</dbReference>
<dbReference type="AlphaFoldDB" id="A0AAQ3UYZ3"/>
<dbReference type="InterPro" id="IPR034732">
    <property type="entry name" value="EPHD"/>
</dbReference>
<feature type="compositionally biased region" description="Polar residues" evidence="9">
    <location>
        <begin position="25"/>
        <end position="37"/>
    </location>
</feature>
<dbReference type="InterPro" id="IPR031099">
    <property type="entry name" value="BRCA1-associated"/>
</dbReference>
<sequence>NKRASPLKAPKVETVVDAGGLPSLDSKQNKTGVGESNQHPYMESNVSRKHALFQVTGGASELKKLPTPIDLFEDECVFCHSFRTSEFHGPMLRYLKGRILSMGEDNSSNAIYVHKKCLEWTPRVWFDGDIVMNLDSEIRRASRLRCRRCGLLGASLGCFYNPCKKSFHVPCAVQITDCRWDVIRMETPVIIIGKINKLMGLTFHVHPLCLRANLLKWKEFPPVSQGMANKYISLTPQDFLQEFACRTNAVLTKEWAKNVTHVIVGKRAGTSWSRSFEALMAILLGKWVIHSESLFHTYELFLCGQRLRITACSTMPPCPEAAYEVALGAMDGPKKGRIRAAKGVRVRYLALRNSWTKAVRCIRFSLNHQFISCLIALQAPNLFSGLRFCLSAYMHPGNRDRTRDFVAAAGGRVLEKQDLRLVPKSSVGSPAAKTYFVYDVDAPREFSSWSLHMEILEAREHAAAGAQVISHHMVMDAVAGYDAGILNVT</sequence>
<feature type="region of interest" description="Disordered" evidence="9">
    <location>
        <begin position="1"/>
        <end position="37"/>
    </location>
</feature>
<comment type="subcellular location">
    <subcellularLocation>
        <location evidence="1">Nucleus</location>
    </subcellularLocation>
</comment>
<feature type="non-terminal residue" evidence="12">
    <location>
        <position position="489"/>
    </location>
</feature>
<evidence type="ECO:0000256" key="2">
    <source>
        <dbReference type="ARBA" id="ARBA00022723"/>
    </source>
</evidence>
<keyword evidence="13" id="KW-1185">Reference proteome</keyword>
<reference evidence="12 13" key="1">
    <citation type="submission" date="2024-02" db="EMBL/GenBank/DDBJ databases">
        <title>High-quality chromosome-scale genome assembly of Pensacola bahiagrass (Paspalum notatum Flugge var. saurae).</title>
        <authorList>
            <person name="Vega J.M."/>
            <person name="Podio M."/>
            <person name="Orjuela J."/>
            <person name="Siena L.A."/>
            <person name="Pessino S.C."/>
            <person name="Combes M.C."/>
            <person name="Mariac C."/>
            <person name="Albertini E."/>
            <person name="Pupilli F."/>
            <person name="Ortiz J.P.A."/>
            <person name="Leblanc O."/>
        </authorList>
    </citation>
    <scope>NUCLEOTIDE SEQUENCE [LARGE SCALE GENOMIC DNA]</scope>
    <source>
        <strain evidence="12">R1</strain>
        <tissue evidence="12">Leaf</tissue>
    </source>
</reference>
<evidence type="ECO:0000313" key="13">
    <source>
        <dbReference type="Proteomes" id="UP001341281"/>
    </source>
</evidence>
<keyword evidence="3" id="KW-0677">Repeat</keyword>
<dbReference type="PANTHER" id="PTHR13763">
    <property type="entry name" value="BREAST CANCER TYPE 1 SUSCEPTIBILITY PROTEIN BRCA1"/>
    <property type="match status" value="1"/>
</dbReference>
<dbReference type="InterPro" id="IPR036420">
    <property type="entry name" value="BRCT_dom_sf"/>
</dbReference>
<dbReference type="SUPFAM" id="SSF52113">
    <property type="entry name" value="BRCT domain"/>
    <property type="match status" value="1"/>
</dbReference>
<evidence type="ECO:0000256" key="4">
    <source>
        <dbReference type="ARBA" id="ARBA00022763"/>
    </source>
</evidence>
<keyword evidence="4" id="KW-0227">DNA damage</keyword>
<keyword evidence="5" id="KW-0863">Zinc-finger</keyword>
<dbReference type="PANTHER" id="PTHR13763:SF6">
    <property type="entry name" value="OS05G0486600 PROTEIN"/>
    <property type="match status" value="1"/>
</dbReference>
<accession>A0AAQ3UYZ3</accession>
<organism evidence="12 13">
    <name type="scientific">Paspalum notatum var. saurae</name>
    <dbReference type="NCBI Taxonomy" id="547442"/>
    <lineage>
        <taxon>Eukaryota</taxon>
        <taxon>Viridiplantae</taxon>
        <taxon>Streptophyta</taxon>
        <taxon>Embryophyta</taxon>
        <taxon>Tracheophyta</taxon>
        <taxon>Spermatophyta</taxon>
        <taxon>Magnoliopsida</taxon>
        <taxon>Liliopsida</taxon>
        <taxon>Poales</taxon>
        <taxon>Poaceae</taxon>
        <taxon>PACMAD clade</taxon>
        <taxon>Panicoideae</taxon>
        <taxon>Andropogonodae</taxon>
        <taxon>Paspaleae</taxon>
        <taxon>Paspalinae</taxon>
        <taxon>Paspalum</taxon>
    </lineage>
</organism>
<dbReference type="PROSITE" id="PS50172">
    <property type="entry name" value="BRCT"/>
    <property type="match status" value="1"/>
</dbReference>
<name>A0AAQ3UYZ3_PASNO</name>
<dbReference type="GO" id="GO:0005634">
    <property type="term" value="C:nucleus"/>
    <property type="evidence" value="ECO:0007669"/>
    <property type="project" value="UniProtKB-SubCell"/>
</dbReference>
<dbReference type="Pfam" id="PF00533">
    <property type="entry name" value="BRCT"/>
    <property type="match status" value="1"/>
</dbReference>
<dbReference type="GO" id="GO:0000724">
    <property type="term" value="P:double-strand break repair via homologous recombination"/>
    <property type="evidence" value="ECO:0007669"/>
    <property type="project" value="TreeGrafter"/>
</dbReference>
<proteinExistence type="predicted"/>
<feature type="domain" description="BRCT" evidence="10">
    <location>
        <begin position="378"/>
        <end position="415"/>
    </location>
</feature>
<dbReference type="InterPro" id="IPR001357">
    <property type="entry name" value="BRCT_dom"/>
</dbReference>
<evidence type="ECO:0000256" key="6">
    <source>
        <dbReference type="ARBA" id="ARBA00022833"/>
    </source>
</evidence>
<keyword evidence="6" id="KW-0862">Zinc</keyword>
<evidence type="ECO:0008006" key="14">
    <source>
        <dbReference type="Google" id="ProtNLM"/>
    </source>
</evidence>
<evidence type="ECO:0000256" key="1">
    <source>
        <dbReference type="ARBA" id="ARBA00004123"/>
    </source>
</evidence>
<keyword evidence="7" id="KW-0234">DNA repair</keyword>
<gene>
    <name evidence="12" type="ORF">U9M48_044357</name>
</gene>
<dbReference type="Proteomes" id="UP001341281">
    <property type="component" value="Chromosome 10"/>
</dbReference>
<evidence type="ECO:0000256" key="8">
    <source>
        <dbReference type="ARBA" id="ARBA00023242"/>
    </source>
</evidence>
<dbReference type="InterPro" id="IPR013083">
    <property type="entry name" value="Znf_RING/FYVE/PHD"/>
</dbReference>
<protein>
    <recommendedName>
        <fullName evidence="14">PHD-type domain-containing protein</fullName>
    </recommendedName>
</protein>
<evidence type="ECO:0000256" key="9">
    <source>
        <dbReference type="SAM" id="MobiDB-lite"/>
    </source>
</evidence>
<dbReference type="EMBL" id="CP144754">
    <property type="protein sequence ID" value="WVZ98992.1"/>
    <property type="molecule type" value="Genomic_DNA"/>
</dbReference>
<dbReference type="Pfam" id="PF13771">
    <property type="entry name" value="zf-HC5HC2H"/>
    <property type="match status" value="1"/>
</dbReference>
<dbReference type="Gene3D" id="3.40.50.10190">
    <property type="entry name" value="BRCT domain"/>
    <property type="match status" value="2"/>
</dbReference>
<evidence type="ECO:0000256" key="3">
    <source>
        <dbReference type="ARBA" id="ARBA00022737"/>
    </source>
</evidence>
<dbReference type="GO" id="GO:0045944">
    <property type="term" value="P:positive regulation of transcription by RNA polymerase II"/>
    <property type="evidence" value="ECO:0007669"/>
    <property type="project" value="TreeGrafter"/>
</dbReference>
<evidence type="ECO:0000313" key="12">
    <source>
        <dbReference type="EMBL" id="WVZ98992.1"/>
    </source>
</evidence>
<evidence type="ECO:0000259" key="10">
    <source>
        <dbReference type="PROSITE" id="PS50172"/>
    </source>
</evidence>
<dbReference type="PROSITE" id="PS51805">
    <property type="entry name" value="EPHD"/>
    <property type="match status" value="1"/>
</dbReference>
<dbReference type="GO" id="GO:0004842">
    <property type="term" value="F:ubiquitin-protein transferase activity"/>
    <property type="evidence" value="ECO:0007669"/>
    <property type="project" value="TreeGrafter"/>
</dbReference>
<evidence type="ECO:0000256" key="5">
    <source>
        <dbReference type="ARBA" id="ARBA00022771"/>
    </source>
</evidence>